<gene>
    <name evidence="3" type="ORF">OQ273_22220</name>
</gene>
<dbReference type="Gene3D" id="1.10.1530.10">
    <property type="match status" value="1"/>
</dbReference>
<dbReference type="InterPro" id="IPR043144">
    <property type="entry name" value="Mal/L-sulf/L-lact_DH-like_ah"/>
</dbReference>
<keyword evidence="2" id="KW-0560">Oxidoreductase</keyword>
<accession>A0A9X3ZK45</accession>
<dbReference type="SUPFAM" id="SSF89733">
    <property type="entry name" value="L-sulfolactate dehydrogenase-like"/>
    <property type="match status" value="1"/>
</dbReference>
<dbReference type="InterPro" id="IPR036111">
    <property type="entry name" value="Mal/L-sulfo/L-lacto_DH-like_sf"/>
</dbReference>
<dbReference type="Pfam" id="PF02615">
    <property type="entry name" value="Ldh_2"/>
    <property type="match status" value="1"/>
</dbReference>
<proteinExistence type="inferred from homology"/>
<dbReference type="PANTHER" id="PTHR11091:SF0">
    <property type="entry name" value="MALATE DEHYDROGENASE"/>
    <property type="match status" value="1"/>
</dbReference>
<dbReference type="GO" id="GO:0016491">
    <property type="term" value="F:oxidoreductase activity"/>
    <property type="evidence" value="ECO:0007669"/>
    <property type="project" value="UniProtKB-KW"/>
</dbReference>
<name>A0A9X3ZK45_9HYPH</name>
<evidence type="ECO:0000313" key="3">
    <source>
        <dbReference type="EMBL" id="MDA5401305.1"/>
    </source>
</evidence>
<dbReference type="Proteomes" id="UP001151234">
    <property type="component" value="Unassembled WGS sequence"/>
</dbReference>
<evidence type="ECO:0000313" key="4">
    <source>
        <dbReference type="Proteomes" id="UP001151234"/>
    </source>
</evidence>
<dbReference type="AlphaFoldDB" id="A0A9X3ZK45"/>
<dbReference type="RefSeq" id="WP_267993296.1">
    <property type="nucleotide sequence ID" value="NZ_JAPJZI010000002.1"/>
</dbReference>
<sequence length="330" mass="34512">MMMTTDDLERLLVEVLTAVGFSRKAAAALSRQTVFSEELGQHSVGVAHVFDYIDGLEAGRIDGAAEPEISDPAPTMIRIDGKGGLPQTGFDMVIDRLVSRAKELGMCAVLQNNATTCGSLGTYALRLSNAGLVCLAATNGPPLLAGSGSTKPVFCTNPMAFSTPQADGPPLLIDQSSSATAYVNIREAAERGEAIPAGWALDRDGKPTTDPKAALMGTLLSYGGSRGANMALMVEVLAAGLTGANWSLDAPSVFEGDQCPASGLFVLAIDPAVIDPDFPKRMSVQIQRLGKDYGVHIPGLAKAENRAHTLCGGIEVDDRAIERLRALTAD</sequence>
<dbReference type="EMBL" id="JAPJZI010000002">
    <property type="protein sequence ID" value="MDA5401305.1"/>
    <property type="molecule type" value="Genomic_DNA"/>
</dbReference>
<reference evidence="3" key="1">
    <citation type="submission" date="2022-11" db="EMBL/GenBank/DDBJ databases">
        <title>Draft genome sequence of Hoeflea poritis E7-10 and Hoeflea prorocentri PM5-8, separated from scleractinian coral Porites lutea and marine dinoflagellate.</title>
        <authorList>
            <person name="Zhang G."/>
            <person name="Wei Q."/>
            <person name="Cai L."/>
        </authorList>
    </citation>
    <scope>NUCLEOTIDE SEQUENCE</scope>
    <source>
        <strain evidence="3">PM5-8</strain>
    </source>
</reference>
<dbReference type="InterPro" id="IPR043143">
    <property type="entry name" value="Mal/L-sulf/L-lact_DH-like_NADP"/>
</dbReference>
<dbReference type="Gene3D" id="3.30.1370.60">
    <property type="entry name" value="Hypothetical oxidoreductase yiak, domain 2"/>
    <property type="match status" value="1"/>
</dbReference>
<dbReference type="PANTHER" id="PTHR11091">
    <property type="entry name" value="OXIDOREDUCTASE-RELATED"/>
    <property type="match status" value="1"/>
</dbReference>
<evidence type="ECO:0000256" key="2">
    <source>
        <dbReference type="ARBA" id="ARBA00023002"/>
    </source>
</evidence>
<protein>
    <submittedName>
        <fullName evidence="3">Ldh family oxidoreductase</fullName>
    </submittedName>
</protein>
<keyword evidence="4" id="KW-1185">Reference proteome</keyword>
<dbReference type="InterPro" id="IPR003767">
    <property type="entry name" value="Malate/L-lactate_DH-like"/>
</dbReference>
<comment type="similarity">
    <text evidence="1">Belongs to the LDH2/MDH2 oxidoreductase family.</text>
</comment>
<comment type="caution">
    <text evidence="3">The sequence shown here is derived from an EMBL/GenBank/DDBJ whole genome shotgun (WGS) entry which is preliminary data.</text>
</comment>
<organism evidence="3 4">
    <name type="scientific">Hoeflea prorocentri</name>
    <dbReference type="NCBI Taxonomy" id="1922333"/>
    <lineage>
        <taxon>Bacteria</taxon>
        <taxon>Pseudomonadati</taxon>
        <taxon>Pseudomonadota</taxon>
        <taxon>Alphaproteobacteria</taxon>
        <taxon>Hyphomicrobiales</taxon>
        <taxon>Rhizobiaceae</taxon>
        <taxon>Hoeflea</taxon>
    </lineage>
</organism>
<evidence type="ECO:0000256" key="1">
    <source>
        <dbReference type="ARBA" id="ARBA00006056"/>
    </source>
</evidence>